<protein>
    <recommendedName>
        <fullName evidence="3">NADPH-dependent FMN reductase-like domain-containing protein</fullName>
    </recommendedName>
</protein>
<dbReference type="Pfam" id="PF03358">
    <property type="entry name" value="FMN_red"/>
    <property type="match status" value="1"/>
</dbReference>
<dbReference type="GO" id="GO:0016491">
    <property type="term" value="F:oxidoreductase activity"/>
    <property type="evidence" value="ECO:0007669"/>
    <property type="project" value="InterPro"/>
</dbReference>
<evidence type="ECO:0000313" key="4">
    <source>
        <dbReference type="EMBL" id="KEJ92032.1"/>
    </source>
</evidence>
<feature type="domain" description="NADPH-dependent FMN reductase-like" evidence="3">
    <location>
        <begin position="7"/>
        <end position="129"/>
    </location>
</feature>
<comment type="caution">
    <text evidence="4">The sequence shown here is derived from an EMBL/GenBank/DDBJ whole genome shotgun (WGS) entry which is preliminary data.</text>
</comment>
<dbReference type="RefSeq" id="WP_037976777.1">
    <property type="nucleotide sequence ID" value="NZ_JMKI01000036.1"/>
</dbReference>
<dbReference type="AlphaFoldDB" id="A0A073J2X1"/>
<keyword evidence="5" id="KW-1185">Reference proteome</keyword>
<keyword evidence="2" id="KW-0288">FMN</keyword>
<evidence type="ECO:0000259" key="3">
    <source>
        <dbReference type="Pfam" id="PF03358"/>
    </source>
</evidence>
<dbReference type="GeneID" id="90983926"/>
<dbReference type="InterPro" id="IPR029039">
    <property type="entry name" value="Flavoprotein-like_sf"/>
</dbReference>
<evidence type="ECO:0000313" key="5">
    <source>
        <dbReference type="Proteomes" id="UP000027665"/>
    </source>
</evidence>
<dbReference type="PANTHER" id="PTHR43278">
    <property type="entry name" value="NAD(P)H-DEPENDENT FMN-CONTAINING OXIDOREDUCTASE YWQN-RELATED"/>
    <property type="match status" value="1"/>
</dbReference>
<accession>A0A073J2X1</accession>
<dbReference type="InterPro" id="IPR005025">
    <property type="entry name" value="FMN_Rdtase-like_dom"/>
</dbReference>
<organism evidence="4 5">
    <name type="scientific">Synergistes jonesii</name>
    <dbReference type="NCBI Taxonomy" id="2754"/>
    <lineage>
        <taxon>Bacteria</taxon>
        <taxon>Thermotogati</taxon>
        <taxon>Synergistota</taxon>
        <taxon>Synergistia</taxon>
        <taxon>Synergistales</taxon>
        <taxon>Synergistaceae</taxon>
        <taxon>Synergistes</taxon>
    </lineage>
</organism>
<dbReference type="eggNOG" id="COG0655">
    <property type="taxonomic scope" value="Bacteria"/>
</dbReference>
<proteinExistence type="predicted"/>
<evidence type="ECO:0000256" key="1">
    <source>
        <dbReference type="ARBA" id="ARBA00022630"/>
    </source>
</evidence>
<dbReference type="PANTHER" id="PTHR43278:SF2">
    <property type="entry name" value="IRON-SULFUR FLAVOPROTEIN"/>
    <property type="match status" value="1"/>
</dbReference>
<dbReference type="SUPFAM" id="SSF52218">
    <property type="entry name" value="Flavoproteins"/>
    <property type="match status" value="1"/>
</dbReference>
<name>A0A073J2X1_9BACT</name>
<dbReference type="STRING" id="2754.EH55_06525"/>
<keyword evidence="1" id="KW-0285">Flavoprotein</keyword>
<reference evidence="4 5" key="1">
    <citation type="submission" date="2014-04" db="EMBL/GenBank/DDBJ databases">
        <title>Draft Genome Sequence of Synergistes jonesii.</title>
        <authorList>
            <person name="Coil D.A."/>
            <person name="Eisen J.A."/>
            <person name="Holland-Moritz H.E."/>
        </authorList>
    </citation>
    <scope>NUCLEOTIDE SEQUENCE [LARGE SCALE GENOMIC DNA]</scope>
    <source>
        <strain evidence="4 5">78-1</strain>
    </source>
</reference>
<dbReference type="InterPro" id="IPR051796">
    <property type="entry name" value="ISF_SsuE-like"/>
</dbReference>
<dbReference type="Gene3D" id="3.40.50.360">
    <property type="match status" value="1"/>
</dbReference>
<sequence>MADSLGKVIAISGSMRRDANTDYYMNIVLKECEKEGFETELIPLRNKRIEGCAYDLCAEDGDENGYSYSHCGYQHPPYWMPKYDVCALKDDFWPIFEKMKAADGIILGSPVYFGSATPKIKALIDRAGICAEARGHYIRYLKDPEQKRKAQEMIDNATPEMRNWYENGLLYRKVGAAVAVTRRTSANFTWAQLMMFFGICNMIVPGSIYWPVSIGGALGYRTSRGEYQDPEGEEIMEILGKNMAWTIKKTKDIPTKD</sequence>
<dbReference type="Proteomes" id="UP000027665">
    <property type="component" value="Unassembled WGS sequence"/>
</dbReference>
<evidence type="ECO:0000256" key="2">
    <source>
        <dbReference type="ARBA" id="ARBA00022643"/>
    </source>
</evidence>
<dbReference type="OrthoDB" id="6398207at2"/>
<dbReference type="EMBL" id="JMKI01000036">
    <property type="protein sequence ID" value="KEJ92032.1"/>
    <property type="molecule type" value="Genomic_DNA"/>
</dbReference>
<gene>
    <name evidence="4" type="ORF">EH55_06525</name>
</gene>